<dbReference type="EMBL" id="WEGH01000001">
    <property type="protein sequence ID" value="MQY03780.1"/>
    <property type="molecule type" value="Genomic_DNA"/>
</dbReference>
<sequence length="172" mass="19038">MGGWAQTVAVLAGERGAALKRYAFLLCGDDAEADDLVQEALVRAFAKPGRRSAEEAEAYVRRIMLNRFLDTARRRRAWSRIRPLLRHDDLAPDQAGAVAATADVRAALARLSPRQRAATVLRYYEDLTVPQIAAALGCRPGTVKRYLSEAHGRLAELLADPTEEARWNPTRT</sequence>
<feature type="domain" description="RNA polymerase sigma-70 region 2" evidence="6">
    <location>
        <begin position="18"/>
        <end position="76"/>
    </location>
</feature>
<name>A0A7K0BRG4_9ACTN</name>
<evidence type="ECO:0000256" key="3">
    <source>
        <dbReference type="ARBA" id="ARBA00023082"/>
    </source>
</evidence>
<dbReference type="GO" id="GO:0006352">
    <property type="term" value="P:DNA-templated transcription initiation"/>
    <property type="evidence" value="ECO:0007669"/>
    <property type="project" value="InterPro"/>
</dbReference>
<dbReference type="SUPFAM" id="SSF88946">
    <property type="entry name" value="Sigma2 domain of RNA polymerase sigma factors"/>
    <property type="match status" value="1"/>
</dbReference>
<dbReference type="InterPro" id="IPR039425">
    <property type="entry name" value="RNA_pol_sigma-70-like"/>
</dbReference>
<keyword evidence="4" id="KW-0238">DNA-binding</keyword>
<keyword evidence="2" id="KW-0805">Transcription regulation</keyword>
<dbReference type="InterPro" id="IPR014284">
    <property type="entry name" value="RNA_pol_sigma-70_dom"/>
</dbReference>
<dbReference type="InterPro" id="IPR007627">
    <property type="entry name" value="RNA_pol_sigma70_r2"/>
</dbReference>
<comment type="caution">
    <text evidence="8">The sequence shown here is derived from an EMBL/GenBank/DDBJ whole genome shotgun (WGS) entry which is preliminary data.</text>
</comment>
<evidence type="ECO:0000313" key="8">
    <source>
        <dbReference type="EMBL" id="MQY03780.1"/>
    </source>
</evidence>
<dbReference type="InterPro" id="IPR013324">
    <property type="entry name" value="RNA_pol_sigma_r3/r4-like"/>
</dbReference>
<dbReference type="OrthoDB" id="2046835at2"/>
<protein>
    <submittedName>
        <fullName evidence="8">ECF RNA polymerase sigma factor SigE</fullName>
    </submittedName>
</protein>
<dbReference type="Gene3D" id="1.10.10.10">
    <property type="entry name" value="Winged helix-like DNA-binding domain superfamily/Winged helix DNA-binding domain"/>
    <property type="match status" value="1"/>
</dbReference>
<dbReference type="InterPro" id="IPR036388">
    <property type="entry name" value="WH-like_DNA-bd_sf"/>
</dbReference>
<dbReference type="CDD" id="cd06171">
    <property type="entry name" value="Sigma70_r4"/>
    <property type="match status" value="1"/>
</dbReference>
<dbReference type="NCBIfam" id="TIGR02937">
    <property type="entry name" value="sigma70-ECF"/>
    <property type="match status" value="1"/>
</dbReference>
<comment type="similarity">
    <text evidence="1">Belongs to the sigma-70 factor family. ECF subfamily.</text>
</comment>
<gene>
    <name evidence="8" type="primary">sigE_5</name>
    <name evidence="8" type="ORF">ACRB68_18260</name>
</gene>
<dbReference type="GO" id="GO:0016987">
    <property type="term" value="F:sigma factor activity"/>
    <property type="evidence" value="ECO:0007669"/>
    <property type="project" value="UniProtKB-KW"/>
</dbReference>
<dbReference type="SUPFAM" id="SSF88659">
    <property type="entry name" value="Sigma3 and sigma4 domains of RNA polymerase sigma factors"/>
    <property type="match status" value="1"/>
</dbReference>
<evidence type="ECO:0000259" key="7">
    <source>
        <dbReference type="Pfam" id="PF08281"/>
    </source>
</evidence>
<keyword evidence="5" id="KW-0804">Transcription</keyword>
<reference evidence="8 9" key="1">
    <citation type="submission" date="2019-10" db="EMBL/GenBank/DDBJ databases">
        <title>Actinomadura rubteroloni sp. nov. and Actinomadura macrotermitis sp. nov., isolated from the gut of fungus growing-termite Macrotermes natalensis.</title>
        <authorList>
            <person name="Benndorf R."/>
            <person name="Martin K."/>
            <person name="Kuefner M."/>
            <person name="De Beer W."/>
            <person name="Kaster A.-K."/>
            <person name="Vollmers J."/>
            <person name="Poulsen M."/>
            <person name="Beemelmanns C."/>
        </authorList>
    </citation>
    <scope>NUCLEOTIDE SEQUENCE [LARGE SCALE GENOMIC DNA]</scope>
    <source>
        <strain evidence="8 9">RB68</strain>
    </source>
</reference>
<accession>A0A7K0BRG4</accession>
<dbReference type="PANTHER" id="PTHR43133:SF50">
    <property type="entry name" value="ECF RNA POLYMERASE SIGMA FACTOR SIGM"/>
    <property type="match status" value="1"/>
</dbReference>
<evidence type="ECO:0000256" key="4">
    <source>
        <dbReference type="ARBA" id="ARBA00023125"/>
    </source>
</evidence>
<evidence type="ECO:0000313" key="9">
    <source>
        <dbReference type="Proteomes" id="UP000487268"/>
    </source>
</evidence>
<dbReference type="GO" id="GO:0003677">
    <property type="term" value="F:DNA binding"/>
    <property type="evidence" value="ECO:0007669"/>
    <property type="project" value="UniProtKB-KW"/>
</dbReference>
<dbReference type="PANTHER" id="PTHR43133">
    <property type="entry name" value="RNA POLYMERASE ECF-TYPE SIGMA FACTO"/>
    <property type="match status" value="1"/>
</dbReference>
<dbReference type="Pfam" id="PF04542">
    <property type="entry name" value="Sigma70_r2"/>
    <property type="match status" value="1"/>
</dbReference>
<dbReference type="Proteomes" id="UP000487268">
    <property type="component" value="Unassembled WGS sequence"/>
</dbReference>
<evidence type="ECO:0000259" key="6">
    <source>
        <dbReference type="Pfam" id="PF04542"/>
    </source>
</evidence>
<keyword evidence="9" id="KW-1185">Reference proteome</keyword>
<evidence type="ECO:0000256" key="2">
    <source>
        <dbReference type="ARBA" id="ARBA00023015"/>
    </source>
</evidence>
<dbReference type="Gene3D" id="1.10.1740.10">
    <property type="match status" value="1"/>
</dbReference>
<evidence type="ECO:0000256" key="1">
    <source>
        <dbReference type="ARBA" id="ARBA00010641"/>
    </source>
</evidence>
<proteinExistence type="inferred from homology"/>
<dbReference type="AlphaFoldDB" id="A0A7K0BRG4"/>
<organism evidence="8 9">
    <name type="scientific">Actinomadura macrotermitis</name>
    <dbReference type="NCBI Taxonomy" id="2585200"/>
    <lineage>
        <taxon>Bacteria</taxon>
        <taxon>Bacillati</taxon>
        <taxon>Actinomycetota</taxon>
        <taxon>Actinomycetes</taxon>
        <taxon>Streptosporangiales</taxon>
        <taxon>Thermomonosporaceae</taxon>
        <taxon>Actinomadura</taxon>
    </lineage>
</organism>
<dbReference type="Pfam" id="PF08281">
    <property type="entry name" value="Sigma70_r4_2"/>
    <property type="match status" value="1"/>
</dbReference>
<evidence type="ECO:0000256" key="5">
    <source>
        <dbReference type="ARBA" id="ARBA00023163"/>
    </source>
</evidence>
<dbReference type="InterPro" id="IPR013325">
    <property type="entry name" value="RNA_pol_sigma_r2"/>
</dbReference>
<feature type="domain" description="RNA polymerase sigma factor 70 region 4 type 2" evidence="7">
    <location>
        <begin position="103"/>
        <end position="150"/>
    </location>
</feature>
<keyword evidence="3" id="KW-0731">Sigma factor</keyword>
<dbReference type="InterPro" id="IPR013249">
    <property type="entry name" value="RNA_pol_sigma70_r4_t2"/>
</dbReference>